<dbReference type="PANTHER" id="PTHR31609:SF1">
    <property type="entry name" value="CARBOHYDRATE DEACETYLASE"/>
    <property type="match status" value="1"/>
</dbReference>
<dbReference type="RefSeq" id="WP_244273676.1">
    <property type="nucleotide sequence ID" value="NZ_CAXIQL010000061.1"/>
</dbReference>
<accession>A0A1H4BLW2</accession>
<keyword evidence="5" id="KW-0119">Carbohydrate metabolism</keyword>
<dbReference type="Pfam" id="PF04794">
    <property type="entry name" value="YdjC"/>
    <property type="match status" value="1"/>
</dbReference>
<dbReference type="STRING" id="592050.SAMN05421875_11517"/>
<evidence type="ECO:0000313" key="6">
    <source>
        <dbReference type="EMBL" id="SEA49165.1"/>
    </source>
</evidence>
<dbReference type="Gene3D" id="3.20.20.370">
    <property type="entry name" value="Glycoside hydrolase/deacetylase"/>
    <property type="match status" value="1"/>
</dbReference>
<keyword evidence="2" id="KW-0479">Metal-binding</keyword>
<dbReference type="InterPro" id="IPR006879">
    <property type="entry name" value="YdjC-like"/>
</dbReference>
<comment type="cofactor">
    <cofactor evidence="1">
        <name>Mg(2+)</name>
        <dbReference type="ChEBI" id="CHEBI:18420"/>
    </cofactor>
</comment>
<dbReference type="GO" id="GO:0019213">
    <property type="term" value="F:deacetylase activity"/>
    <property type="evidence" value="ECO:0007669"/>
    <property type="project" value="TreeGrafter"/>
</dbReference>
<dbReference type="AlphaFoldDB" id="A0A1H4BLW2"/>
<evidence type="ECO:0000256" key="2">
    <source>
        <dbReference type="ARBA" id="ARBA00022723"/>
    </source>
</evidence>
<evidence type="ECO:0000256" key="1">
    <source>
        <dbReference type="ARBA" id="ARBA00001946"/>
    </source>
</evidence>
<keyword evidence="4" id="KW-0460">Magnesium</keyword>
<keyword evidence="7" id="KW-1185">Reference proteome</keyword>
<dbReference type="GeneID" id="34232281"/>
<dbReference type="GO" id="GO:0046872">
    <property type="term" value="F:metal ion binding"/>
    <property type="evidence" value="ECO:0007669"/>
    <property type="project" value="UniProtKB-KW"/>
</dbReference>
<gene>
    <name evidence="6" type="ORF">SAMN05421875_11517</name>
</gene>
<organism evidence="6 7">
    <name type="scientific">Acidovorax soli</name>
    <dbReference type="NCBI Taxonomy" id="592050"/>
    <lineage>
        <taxon>Bacteria</taxon>
        <taxon>Pseudomonadati</taxon>
        <taxon>Pseudomonadota</taxon>
        <taxon>Betaproteobacteria</taxon>
        <taxon>Burkholderiales</taxon>
        <taxon>Comamonadaceae</taxon>
        <taxon>Acidovorax</taxon>
    </lineage>
</organism>
<dbReference type="GO" id="GO:0016787">
    <property type="term" value="F:hydrolase activity"/>
    <property type="evidence" value="ECO:0007669"/>
    <property type="project" value="UniProtKB-KW"/>
</dbReference>
<keyword evidence="3 6" id="KW-0378">Hydrolase</keyword>
<dbReference type="EMBL" id="FNQJ01000015">
    <property type="protein sequence ID" value="SEA49165.1"/>
    <property type="molecule type" value="Genomic_DNA"/>
</dbReference>
<evidence type="ECO:0000256" key="5">
    <source>
        <dbReference type="ARBA" id="ARBA00023277"/>
    </source>
</evidence>
<reference evidence="7" key="1">
    <citation type="submission" date="2016-10" db="EMBL/GenBank/DDBJ databases">
        <authorList>
            <person name="Varghese N."/>
            <person name="Submissions S."/>
        </authorList>
    </citation>
    <scope>NUCLEOTIDE SEQUENCE [LARGE SCALE GENOMIC DNA]</scope>
    <source>
        <strain evidence="7">DSM 25157</strain>
    </source>
</reference>
<name>A0A1H4BLW2_9BURK</name>
<dbReference type="CDD" id="cd10807">
    <property type="entry name" value="YdjC_like_3"/>
    <property type="match status" value="1"/>
</dbReference>
<dbReference type="PANTHER" id="PTHR31609">
    <property type="entry name" value="YDJC DEACETYLASE FAMILY MEMBER"/>
    <property type="match status" value="1"/>
</dbReference>
<protein>
    <submittedName>
        <fullName evidence="6">Predicted glycoside hydrolase or deacetylase ChbG, UPF0249 family</fullName>
    </submittedName>
</protein>
<sequence length="266" mass="28767">MDDFGLNQGINQAVLALAHQGRVQAVSCMVGGPAWAEGAQALRALDRCRVEAGLHLDLTECPLQPALRQPLGRLIVRAYLHRLDVPALRTEIRAQLDAFEQAMGRAPAYVDGHQHVHQLPMVRTLLLQELGRRYPAGGLWLRATRSPQGVAHADARTGFKSHVIASLGGRALSALARRQGLRQNARLLGVYDFTGGAPAYRARLERWLHAARDGDLLMCHPGLPTQAPDVLAAARQDEWAVLSAPGWADALAAAGVRLQPMGQILG</sequence>
<dbReference type="SUPFAM" id="SSF88713">
    <property type="entry name" value="Glycoside hydrolase/deacetylase"/>
    <property type="match status" value="1"/>
</dbReference>
<evidence type="ECO:0000313" key="7">
    <source>
        <dbReference type="Proteomes" id="UP000199002"/>
    </source>
</evidence>
<dbReference type="Proteomes" id="UP000199002">
    <property type="component" value="Unassembled WGS sequence"/>
</dbReference>
<dbReference type="InterPro" id="IPR011330">
    <property type="entry name" value="Glyco_hydro/deAcase_b/a-brl"/>
</dbReference>
<evidence type="ECO:0000256" key="3">
    <source>
        <dbReference type="ARBA" id="ARBA00022801"/>
    </source>
</evidence>
<evidence type="ECO:0000256" key="4">
    <source>
        <dbReference type="ARBA" id="ARBA00022842"/>
    </source>
</evidence>
<dbReference type="GO" id="GO:0005975">
    <property type="term" value="P:carbohydrate metabolic process"/>
    <property type="evidence" value="ECO:0007669"/>
    <property type="project" value="InterPro"/>
</dbReference>
<proteinExistence type="predicted"/>